<keyword evidence="3" id="KW-1185">Reference proteome</keyword>
<proteinExistence type="predicted"/>
<dbReference type="Gene3D" id="1.10.3210.10">
    <property type="entry name" value="Hypothetical protein af1432"/>
    <property type="match status" value="1"/>
</dbReference>
<dbReference type="RefSeq" id="WP_308448188.1">
    <property type="nucleotide sequence ID" value="NZ_JAJEQC010000001.1"/>
</dbReference>
<dbReference type="EMBL" id="JAJEQC010000001">
    <property type="protein sequence ID" value="MCC2135545.1"/>
    <property type="molecule type" value="Genomic_DNA"/>
</dbReference>
<dbReference type="InterPro" id="IPR006674">
    <property type="entry name" value="HD_domain"/>
</dbReference>
<reference evidence="2" key="1">
    <citation type="submission" date="2021-10" db="EMBL/GenBank/DDBJ databases">
        <title>Anaerobic single-cell dispensing facilitates the cultivation of human gut bacteria.</title>
        <authorList>
            <person name="Afrizal A."/>
        </authorList>
    </citation>
    <scope>NUCLEOTIDE SEQUENCE</scope>
    <source>
        <strain evidence="2">CLA-AA-H250</strain>
    </source>
</reference>
<comment type="caution">
    <text evidence="2">The sequence shown here is derived from an EMBL/GenBank/DDBJ whole genome shotgun (WGS) entry which is preliminary data.</text>
</comment>
<feature type="domain" description="HD" evidence="1">
    <location>
        <begin position="23"/>
        <end position="62"/>
    </location>
</feature>
<dbReference type="InterPro" id="IPR003607">
    <property type="entry name" value="HD/PDEase_dom"/>
</dbReference>
<sequence length="162" mass="18246">MPNEAKLLYDALLYENGHLRRTQHILKVYGLAKMLGELENLPTHEQENLRAAAILHDIAIKFCKEKYDDGCPANQRKEAPALARKFLTACGYAEEDLPRITKMIVLHHCYDKIDGKDLQLLVEADLIAGCTEEDDPSAHAKAVRRLFKSSSGLALLDTFIKE</sequence>
<evidence type="ECO:0000259" key="1">
    <source>
        <dbReference type="Pfam" id="PF01966"/>
    </source>
</evidence>
<dbReference type="SUPFAM" id="SSF109604">
    <property type="entry name" value="HD-domain/PDEase-like"/>
    <property type="match status" value="1"/>
</dbReference>
<dbReference type="CDD" id="cd00077">
    <property type="entry name" value="HDc"/>
    <property type="match status" value="1"/>
</dbReference>
<dbReference type="AlphaFoldDB" id="A0AAE3DFV1"/>
<dbReference type="Proteomes" id="UP001199424">
    <property type="component" value="Unassembled WGS sequence"/>
</dbReference>
<dbReference type="Pfam" id="PF01966">
    <property type="entry name" value="HD"/>
    <property type="match status" value="1"/>
</dbReference>
<organism evidence="2 3">
    <name type="scientific">Hominenteromicrobium mulieris</name>
    <dbReference type="NCBI Taxonomy" id="2885357"/>
    <lineage>
        <taxon>Bacteria</taxon>
        <taxon>Bacillati</taxon>
        <taxon>Bacillota</taxon>
        <taxon>Clostridia</taxon>
        <taxon>Eubacteriales</taxon>
        <taxon>Oscillospiraceae</taxon>
        <taxon>Hominenteromicrobium</taxon>
    </lineage>
</organism>
<name>A0AAE3DFV1_9FIRM</name>
<protein>
    <submittedName>
        <fullName evidence="2">HD domain-containing protein</fullName>
    </submittedName>
</protein>
<gene>
    <name evidence="2" type="ORF">LKD31_00730</name>
</gene>
<evidence type="ECO:0000313" key="2">
    <source>
        <dbReference type="EMBL" id="MCC2135545.1"/>
    </source>
</evidence>
<evidence type="ECO:0000313" key="3">
    <source>
        <dbReference type="Proteomes" id="UP001199424"/>
    </source>
</evidence>
<accession>A0AAE3DFV1</accession>